<dbReference type="Pfam" id="PF07729">
    <property type="entry name" value="FCD"/>
    <property type="match status" value="1"/>
</dbReference>
<keyword evidence="2" id="KW-0238">DNA-binding</keyword>
<feature type="region of interest" description="Disordered" evidence="4">
    <location>
        <begin position="188"/>
        <end position="211"/>
    </location>
</feature>
<dbReference type="RefSeq" id="WP_212009594.1">
    <property type="nucleotide sequence ID" value="NZ_JAAFYZ010000039.1"/>
</dbReference>
<protein>
    <submittedName>
        <fullName evidence="6">FadR family transcriptional regulator</fullName>
    </submittedName>
</protein>
<dbReference type="Pfam" id="PF00392">
    <property type="entry name" value="GntR"/>
    <property type="match status" value="1"/>
</dbReference>
<evidence type="ECO:0000256" key="3">
    <source>
        <dbReference type="ARBA" id="ARBA00023163"/>
    </source>
</evidence>
<dbReference type="InterPro" id="IPR000524">
    <property type="entry name" value="Tscrpt_reg_HTH_GntR"/>
</dbReference>
<dbReference type="SUPFAM" id="SSF48008">
    <property type="entry name" value="GntR ligand-binding domain-like"/>
    <property type="match status" value="1"/>
</dbReference>
<evidence type="ECO:0000259" key="5">
    <source>
        <dbReference type="PROSITE" id="PS50949"/>
    </source>
</evidence>
<name>A0ABS5KPP7_9ACTN</name>
<dbReference type="PROSITE" id="PS50949">
    <property type="entry name" value="HTH_GNTR"/>
    <property type="match status" value="1"/>
</dbReference>
<dbReference type="InterPro" id="IPR036388">
    <property type="entry name" value="WH-like_DNA-bd_sf"/>
</dbReference>
<dbReference type="Proteomes" id="UP000730482">
    <property type="component" value="Unassembled WGS sequence"/>
</dbReference>
<dbReference type="InterPro" id="IPR036390">
    <property type="entry name" value="WH_DNA-bd_sf"/>
</dbReference>
<keyword evidence="7" id="KW-1185">Reference proteome</keyword>
<keyword evidence="1" id="KW-0805">Transcription regulation</keyword>
<dbReference type="SMART" id="SM00895">
    <property type="entry name" value="FCD"/>
    <property type="match status" value="1"/>
</dbReference>
<dbReference type="PANTHER" id="PTHR43537">
    <property type="entry name" value="TRANSCRIPTIONAL REGULATOR, GNTR FAMILY"/>
    <property type="match status" value="1"/>
</dbReference>
<dbReference type="PANTHER" id="PTHR43537:SF5">
    <property type="entry name" value="UXU OPERON TRANSCRIPTIONAL REGULATOR"/>
    <property type="match status" value="1"/>
</dbReference>
<feature type="compositionally biased region" description="Gly residues" evidence="4">
    <location>
        <begin position="189"/>
        <end position="205"/>
    </location>
</feature>
<dbReference type="CDD" id="cd07377">
    <property type="entry name" value="WHTH_GntR"/>
    <property type="match status" value="1"/>
</dbReference>
<sequence length="293" mass="31182">MFPLQDPAPVTRQRVADQIVEDLRTRILDGSLPDGSKLPAERELAAHYDVSAPTVREAIRVLTAMGLIRMRNGARATVTAQGGSLLALSISSVVQFEKMQVRDVLGLLGALNAYAAELAAQHATDAELAEFKVTAARTLETGDTPRMIADLKAFFDQLAEMSHNPLLTALCRCITEIQLGLAAKVAGSGRDGSGGPGSGRDGSGQDGSARDGFGAVAASVAETRVEIADALADRDAIRAVSLVREYHRRVVDRVQSLPRAKELAESDPGLRQVLAGWLNENVRLAGAAEPRQR</sequence>
<dbReference type="PRINTS" id="PR00035">
    <property type="entry name" value="HTHGNTR"/>
</dbReference>
<evidence type="ECO:0000313" key="6">
    <source>
        <dbReference type="EMBL" id="MBS2548015.1"/>
    </source>
</evidence>
<evidence type="ECO:0000313" key="7">
    <source>
        <dbReference type="Proteomes" id="UP000730482"/>
    </source>
</evidence>
<comment type="caution">
    <text evidence="6">The sequence shown here is derived from an EMBL/GenBank/DDBJ whole genome shotgun (WGS) entry which is preliminary data.</text>
</comment>
<accession>A0ABS5KPP7</accession>
<organism evidence="6 7">
    <name type="scientific">Catenulispora pinistramenti</name>
    <dbReference type="NCBI Taxonomy" id="2705254"/>
    <lineage>
        <taxon>Bacteria</taxon>
        <taxon>Bacillati</taxon>
        <taxon>Actinomycetota</taxon>
        <taxon>Actinomycetes</taxon>
        <taxon>Catenulisporales</taxon>
        <taxon>Catenulisporaceae</taxon>
        <taxon>Catenulispora</taxon>
    </lineage>
</organism>
<evidence type="ECO:0000256" key="1">
    <source>
        <dbReference type="ARBA" id="ARBA00023015"/>
    </source>
</evidence>
<gene>
    <name evidence="6" type="ORF">KGQ19_14190</name>
</gene>
<dbReference type="SUPFAM" id="SSF46785">
    <property type="entry name" value="Winged helix' DNA-binding domain"/>
    <property type="match status" value="1"/>
</dbReference>
<reference evidence="6 7" key="1">
    <citation type="submission" date="2020-02" db="EMBL/GenBank/DDBJ databases">
        <title>Acidophilic actinobacteria isolated from forest soil.</title>
        <authorList>
            <person name="Golinska P."/>
        </authorList>
    </citation>
    <scope>NUCLEOTIDE SEQUENCE [LARGE SCALE GENOMIC DNA]</scope>
    <source>
        <strain evidence="6 7">NL8</strain>
    </source>
</reference>
<evidence type="ECO:0000256" key="4">
    <source>
        <dbReference type="SAM" id="MobiDB-lite"/>
    </source>
</evidence>
<proteinExistence type="predicted"/>
<dbReference type="EMBL" id="JAAFYZ010000039">
    <property type="protein sequence ID" value="MBS2548015.1"/>
    <property type="molecule type" value="Genomic_DNA"/>
</dbReference>
<evidence type="ECO:0000256" key="2">
    <source>
        <dbReference type="ARBA" id="ARBA00023125"/>
    </source>
</evidence>
<feature type="domain" description="HTH gntR-type" evidence="5">
    <location>
        <begin position="13"/>
        <end position="81"/>
    </location>
</feature>
<dbReference type="Gene3D" id="1.20.120.530">
    <property type="entry name" value="GntR ligand-binding domain-like"/>
    <property type="match status" value="1"/>
</dbReference>
<dbReference type="InterPro" id="IPR011711">
    <property type="entry name" value="GntR_C"/>
</dbReference>
<keyword evidence="3" id="KW-0804">Transcription</keyword>
<dbReference type="InterPro" id="IPR008920">
    <property type="entry name" value="TF_FadR/GntR_C"/>
</dbReference>
<dbReference type="SMART" id="SM00345">
    <property type="entry name" value="HTH_GNTR"/>
    <property type="match status" value="1"/>
</dbReference>
<dbReference type="Gene3D" id="1.10.10.10">
    <property type="entry name" value="Winged helix-like DNA-binding domain superfamily/Winged helix DNA-binding domain"/>
    <property type="match status" value="1"/>
</dbReference>